<name>A0AAV7HRS3_DENCH</name>
<evidence type="ECO:0000313" key="1">
    <source>
        <dbReference type="EMBL" id="KAH0470357.1"/>
    </source>
</evidence>
<dbReference type="AlphaFoldDB" id="A0AAV7HRS3"/>
<dbReference type="EMBL" id="JAGFBR010000001">
    <property type="protein sequence ID" value="KAH0470357.1"/>
    <property type="molecule type" value="Genomic_DNA"/>
</dbReference>
<organism evidence="1 2">
    <name type="scientific">Dendrobium chrysotoxum</name>
    <name type="common">Orchid</name>
    <dbReference type="NCBI Taxonomy" id="161865"/>
    <lineage>
        <taxon>Eukaryota</taxon>
        <taxon>Viridiplantae</taxon>
        <taxon>Streptophyta</taxon>
        <taxon>Embryophyta</taxon>
        <taxon>Tracheophyta</taxon>
        <taxon>Spermatophyta</taxon>
        <taxon>Magnoliopsida</taxon>
        <taxon>Liliopsida</taxon>
        <taxon>Asparagales</taxon>
        <taxon>Orchidaceae</taxon>
        <taxon>Epidendroideae</taxon>
        <taxon>Malaxideae</taxon>
        <taxon>Dendrobiinae</taxon>
        <taxon>Dendrobium</taxon>
    </lineage>
</organism>
<proteinExistence type="predicted"/>
<keyword evidence="2" id="KW-1185">Reference proteome</keyword>
<gene>
    <name evidence="1" type="ORF">IEQ34_000080</name>
</gene>
<accession>A0AAV7HRS3</accession>
<dbReference type="Proteomes" id="UP000775213">
    <property type="component" value="Unassembled WGS sequence"/>
</dbReference>
<protein>
    <submittedName>
        <fullName evidence="1">Uncharacterized protein</fullName>
    </submittedName>
</protein>
<sequence>MPRVFIGPKGYWYTYMMPCWVPILMEVIGNNLYEPRDNSSFALETDVRFDWTIRTECASPSGDGFARGGEIVRCGCQARALSRVELLRSGVQKMGEGDH</sequence>
<reference evidence="1 2" key="1">
    <citation type="journal article" date="2021" name="Hortic Res">
        <title>Chromosome-scale assembly of the Dendrobium chrysotoxum genome enhances the understanding of orchid evolution.</title>
        <authorList>
            <person name="Zhang Y."/>
            <person name="Zhang G.Q."/>
            <person name="Zhang D."/>
            <person name="Liu X.D."/>
            <person name="Xu X.Y."/>
            <person name="Sun W.H."/>
            <person name="Yu X."/>
            <person name="Zhu X."/>
            <person name="Wang Z.W."/>
            <person name="Zhao X."/>
            <person name="Zhong W.Y."/>
            <person name="Chen H."/>
            <person name="Yin W.L."/>
            <person name="Huang T."/>
            <person name="Niu S.C."/>
            <person name="Liu Z.J."/>
        </authorList>
    </citation>
    <scope>NUCLEOTIDE SEQUENCE [LARGE SCALE GENOMIC DNA]</scope>
    <source>
        <strain evidence="1">Lindl</strain>
    </source>
</reference>
<evidence type="ECO:0000313" key="2">
    <source>
        <dbReference type="Proteomes" id="UP000775213"/>
    </source>
</evidence>
<comment type="caution">
    <text evidence="1">The sequence shown here is derived from an EMBL/GenBank/DDBJ whole genome shotgun (WGS) entry which is preliminary data.</text>
</comment>